<gene>
    <name evidence="1" type="ORF">OSB1V03_LOCUS14757</name>
</gene>
<dbReference type="Proteomes" id="UP000759131">
    <property type="component" value="Unassembled WGS sequence"/>
</dbReference>
<accession>A0A7R9L5P9</accession>
<proteinExistence type="predicted"/>
<sequence length="200" mass="23956">MCFTFLSQFNGESYKYFVIKNNLQFRDYLIDMFYAKLMPRYNIRVRVAVHHRNQPITDVKKYQFVQYPISPKIITECRMRFECFQIDYSLQLNRVYAIPNASYIMLFVPNYPDVLYIHSPKILFEDVAFAVIMVFDVIYCLPESSDTAKRYHIVEDYKRDAVSSMSDIEKRNGFQHWDDAHYAKREGGEVDRRDTDPRCI</sequence>
<dbReference type="EMBL" id="CAJPIZ010014488">
    <property type="protein sequence ID" value="CAG2114791.1"/>
    <property type="molecule type" value="Genomic_DNA"/>
</dbReference>
<organism evidence="1">
    <name type="scientific">Medioppia subpectinata</name>
    <dbReference type="NCBI Taxonomy" id="1979941"/>
    <lineage>
        <taxon>Eukaryota</taxon>
        <taxon>Metazoa</taxon>
        <taxon>Ecdysozoa</taxon>
        <taxon>Arthropoda</taxon>
        <taxon>Chelicerata</taxon>
        <taxon>Arachnida</taxon>
        <taxon>Acari</taxon>
        <taxon>Acariformes</taxon>
        <taxon>Sarcoptiformes</taxon>
        <taxon>Oribatida</taxon>
        <taxon>Brachypylina</taxon>
        <taxon>Oppioidea</taxon>
        <taxon>Oppiidae</taxon>
        <taxon>Medioppia</taxon>
    </lineage>
</organism>
<protein>
    <submittedName>
        <fullName evidence="1">Uncharacterized protein</fullName>
    </submittedName>
</protein>
<evidence type="ECO:0000313" key="1">
    <source>
        <dbReference type="EMBL" id="CAD7634361.1"/>
    </source>
</evidence>
<keyword evidence="2" id="KW-1185">Reference proteome</keyword>
<reference evidence="1" key="1">
    <citation type="submission" date="2020-11" db="EMBL/GenBank/DDBJ databases">
        <authorList>
            <person name="Tran Van P."/>
        </authorList>
    </citation>
    <scope>NUCLEOTIDE SEQUENCE</scope>
</reference>
<dbReference type="AlphaFoldDB" id="A0A7R9L5P9"/>
<feature type="non-terminal residue" evidence="1">
    <location>
        <position position="200"/>
    </location>
</feature>
<dbReference type="EMBL" id="OC869063">
    <property type="protein sequence ID" value="CAD7634361.1"/>
    <property type="molecule type" value="Genomic_DNA"/>
</dbReference>
<evidence type="ECO:0000313" key="2">
    <source>
        <dbReference type="Proteomes" id="UP000759131"/>
    </source>
</evidence>
<name>A0A7R9L5P9_9ACAR</name>